<feature type="signal peptide" evidence="1">
    <location>
        <begin position="1"/>
        <end position="23"/>
    </location>
</feature>
<name>A0A8W8MGA0_MAGGI</name>
<protein>
    <submittedName>
        <fullName evidence="2">Uncharacterized protein</fullName>
    </submittedName>
</protein>
<keyword evidence="1" id="KW-0732">Signal</keyword>
<feature type="chain" id="PRO_5036485516" evidence="1">
    <location>
        <begin position="24"/>
        <end position="52"/>
    </location>
</feature>
<dbReference type="AlphaFoldDB" id="A0A8W8MGA0"/>
<dbReference type="Proteomes" id="UP000005408">
    <property type="component" value="Unassembled WGS sequence"/>
</dbReference>
<evidence type="ECO:0000313" key="2">
    <source>
        <dbReference type="EnsemblMetazoa" id="G32638.2:cds"/>
    </source>
</evidence>
<evidence type="ECO:0000313" key="3">
    <source>
        <dbReference type="Proteomes" id="UP000005408"/>
    </source>
</evidence>
<sequence>QNSNNYWLTMVCALGTAFSPATCDCSMHLKINHVNDNPLGQPRSMLMRRLRP</sequence>
<reference evidence="2" key="1">
    <citation type="submission" date="2022-08" db="UniProtKB">
        <authorList>
            <consortium name="EnsemblMetazoa"/>
        </authorList>
    </citation>
    <scope>IDENTIFICATION</scope>
    <source>
        <strain evidence="2">05x7-T-G4-1.051#20</strain>
    </source>
</reference>
<evidence type="ECO:0000256" key="1">
    <source>
        <dbReference type="SAM" id="SignalP"/>
    </source>
</evidence>
<proteinExistence type="predicted"/>
<keyword evidence="3" id="KW-1185">Reference proteome</keyword>
<organism evidence="2 3">
    <name type="scientific">Magallana gigas</name>
    <name type="common">Pacific oyster</name>
    <name type="synonym">Crassostrea gigas</name>
    <dbReference type="NCBI Taxonomy" id="29159"/>
    <lineage>
        <taxon>Eukaryota</taxon>
        <taxon>Metazoa</taxon>
        <taxon>Spiralia</taxon>
        <taxon>Lophotrochozoa</taxon>
        <taxon>Mollusca</taxon>
        <taxon>Bivalvia</taxon>
        <taxon>Autobranchia</taxon>
        <taxon>Pteriomorphia</taxon>
        <taxon>Ostreida</taxon>
        <taxon>Ostreoidea</taxon>
        <taxon>Ostreidae</taxon>
        <taxon>Magallana</taxon>
    </lineage>
</organism>
<dbReference type="EnsemblMetazoa" id="G32638.2">
    <property type="protein sequence ID" value="G32638.2:cds"/>
    <property type="gene ID" value="G32638"/>
</dbReference>
<accession>A0A8W8MGA0</accession>